<evidence type="ECO:0000313" key="17">
    <source>
        <dbReference type="Proteomes" id="UP001374535"/>
    </source>
</evidence>
<dbReference type="SUPFAM" id="SSF52058">
    <property type="entry name" value="L domain-like"/>
    <property type="match status" value="3"/>
</dbReference>
<evidence type="ECO:0000256" key="7">
    <source>
        <dbReference type="ARBA" id="ARBA00022737"/>
    </source>
</evidence>
<dbReference type="PROSITE" id="PS51450">
    <property type="entry name" value="LRR"/>
    <property type="match status" value="1"/>
</dbReference>
<evidence type="ECO:0000256" key="2">
    <source>
        <dbReference type="ARBA" id="ARBA00009592"/>
    </source>
</evidence>
<evidence type="ECO:0000256" key="6">
    <source>
        <dbReference type="ARBA" id="ARBA00022729"/>
    </source>
</evidence>
<dbReference type="InterPro" id="IPR001611">
    <property type="entry name" value="Leu-rich_rpt"/>
</dbReference>
<accession>A0AAQ3RMN5</accession>
<comment type="subcellular location">
    <subcellularLocation>
        <location evidence="1">Cell membrane</location>
        <topology evidence="1">Single-pass type I membrane protein</topology>
    </subcellularLocation>
</comment>
<dbReference type="InterPro" id="IPR046956">
    <property type="entry name" value="RLP23-like"/>
</dbReference>
<proteinExistence type="inferred from homology"/>
<feature type="signal peptide" evidence="13">
    <location>
        <begin position="1"/>
        <end position="22"/>
    </location>
</feature>
<keyword evidence="5 12" id="KW-0812">Transmembrane</keyword>
<keyword evidence="10" id="KW-0675">Receptor</keyword>
<dbReference type="Pfam" id="PF23598">
    <property type="entry name" value="LRR_14"/>
    <property type="match status" value="1"/>
</dbReference>
<dbReference type="SMART" id="SM00369">
    <property type="entry name" value="LRR_TYP"/>
    <property type="match status" value="11"/>
</dbReference>
<dbReference type="Gene3D" id="3.80.10.10">
    <property type="entry name" value="Ribonuclease Inhibitor"/>
    <property type="match status" value="4"/>
</dbReference>
<dbReference type="GO" id="GO:0005886">
    <property type="term" value="C:plasma membrane"/>
    <property type="evidence" value="ECO:0007669"/>
    <property type="project" value="UniProtKB-SubCell"/>
</dbReference>
<dbReference type="FunFam" id="3.80.10.10:FF:000383">
    <property type="entry name" value="Leucine-rich repeat receptor protein kinase EMS1"/>
    <property type="match status" value="2"/>
</dbReference>
<dbReference type="Pfam" id="PF00560">
    <property type="entry name" value="LRR_1"/>
    <property type="match status" value="7"/>
</dbReference>
<dbReference type="InterPro" id="IPR013210">
    <property type="entry name" value="LRR_N_plant-typ"/>
</dbReference>
<evidence type="ECO:0008006" key="18">
    <source>
        <dbReference type="Google" id="ProtNLM"/>
    </source>
</evidence>
<dbReference type="InterPro" id="IPR003591">
    <property type="entry name" value="Leu-rich_rpt_typical-subtyp"/>
</dbReference>
<dbReference type="FunFam" id="3.80.10.10:FF:000111">
    <property type="entry name" value="LRR receptor-like serine/threonine-protein kinase ERECTA"/>
    <property type="match status" value="1"/>
</dbReference>
<dbReference type="Pfam" id="PF08263">
    <property type="entry name" value="LRRNT_2"/>
    <property type="match status" value="1"/>
</dbReference>
<gene>
    <name evidence="16" type="ORF">V8G54_029496</name>
</gene>
<evidence type="ECO:0000259" key="15">
    <source>
        <dbReference type="Pfam" id="PF23598"/>
    </source>
</evidence>
<keyword evidence="9 12" id="KW-0472">Membrane</keyword>
<evidence type="ECO:0000256" key="11">
    <source>
        <dbReference type="ARBA" id="ARBA00023180"/>
    </source>
</evidence>
<name>A0AAQ3RMN5_VIGMU</name>
<dbReference type="EMBL" id="CP144692">
    <property type="protein sequence ID" value="WVY97345.1"/>
    <property type="molecule type" value="Genomic_DNA"/>
</dbReference>
<evidence type="ECO:0000313" key="16">
    <source>
        <dbReference type="EMBL" id="WVY97345.1"/>
    </source>
</evidence>
<sequence length="1092" mass="122197">MLALPYAIVFLLTAAFVVLCSCGHAPLGCNGEERKALLRIKGSFKDPSRLSSWEGTSCCQWKGVGCNNLTGHVIKLDLRNPCYPLQGDFQPNCKFYDHVLEAQHLHPSILHLKYLTYLDLSGNRFHNSSIPSSIQTLQHLQFLYLSDSQFSGRIPYNLGNLTKLLILDLSFNYHLYANDFYWISQLSSLQYLYMSDVNLDKAQNLLQSLNMLPSLIEIDLRNCGLDKLNNHQHISTTNLSRLEYLNLAENGLQTPFLDAFQNMTSIAVIDLSYNNLNSTPFWLGTCANVDSLFLDSNALYGSLPSALKNLTSLASLDLSQNKFDSVPGWLGELKGLQYLNLSSNDVNHIEGSLASLLGNCCHLQQLYMSRNKVQSDALGNHMQFECIRHDLMYLDLSYNECNGPLPAWLGQLANLSSLIMTDSNLVGSLPCAIITKLVNLENLVLSNNNFTGSLPDCIGELVSLKILILSSNHFDGVIPRSLVQLASLTDLDLSRNSLNGTIPHNIGHLQNLSTLYLSENKLHGNIPFSFSQLQNLQDFDISLNHLENLVSDIRWPRQLVYLNLTDNRISGLLPQNISDRLPNVGYMLLGNNLISGSIPNSLCRIGSLYNLDLSGNMLIGEIPNCWSVTQRIGVINLASNKLSGVIPSSLGNLRTLAWLHLNNNSLHGGFPSSLRNLSQLLILNVGENDLSGIIPSWMGNIFSSMQILRLRQNRLNGTIPLQLCQLSAVQILDLSNNNLMGSIPHCIGNLTGMASKKNISLNQPTRTVEWYEQDVRVVMKGRELDYTRNLKLVVNLDLSNNNLIGSIPEGITSLHALHGLNLSHNRLSGHIPKRIGDMKSLESLDLSHNKLSGAISESITSLSWLSYLNLSYNNLSGPIPQGPQLSTLDDPSIYGGNPFLCGPPLPNKCFHDDFQGSNEDEEKDHKEDKVEKLWFYSVIALGYFIGFWAVTGSLSLKRSWRLAYFQYIDESTQRINVSLTIHLATFKERLTGIVNRESWWKRFKKIENDVEMQGLSRDSFRAEAAVHEVCIVYRSFVYYPFEAPTNAETTWFLKASTDLKQYPGLRVEVEAAVVDSLERMRDESKAKEQHCN</sequence>
<dbReference type="PANTHER" id="PTHR48063:SF112">
    <property type="entry name" value="RECEPTOR LIKE PROTEIN 30-LIKE"/>
    <property type="match status" value="1"/>
</dbReference>
<comment type="similarity">
    <text evidence="2">Belongs to the RLP family.</text>
</comment>
<evidence type="ECO:0000259" key="14">
    <source>
        <dbReference type="Pfam" id="PF08263"/>
    </source>
</evidence>
<organism evidence="16 17">
    <name type="scientific">Vigna mungo</name>
    <name type="common">Black gram</name>
    <name type="synonym">Phaseolus mungo</name>
    <dbReference type="NCBI Taxonomy" id="3915"/>
    <lineage>
        <taxon>Eukaryota</taxon>
        <taxon>Viridiplantae</taxon>
        <taxon>Streptophyta</taxon>
        <taxon>Embryophyta</taxon>
        <taxon>Tracheophyta</taxon>
        <taxon>Spermatophyta</taxon>
        <taxon>Magnoliopsida</taxon>
        <taxon>eudicotyledons</taxon>
        <taxon>Gunneridae</taxon>
        <taxon>Pentapetalae</taxon>
        <taxon>rosids</taxon>
        <taxon>fabids</taxon>
        <taxon>Fabales</taxon>
        <taxon>Fabaceae</taxon>
        <taxon>Papilionoideae</taxon>
        <taxon>50 kb inversion clade</taxon>
        <taxon>NPAAA clade</taxon>
        <taxon>indigoferoid/millettioid clade</taxon>
        <taxon>Phaseoleae</taxon>
        <taxon>Vigna</taxon>
    </lineage>
</organism>
<evidence type="ECO:0000256" key="8">
    <source>
        <dbReference type="ARBA" id="ARBA00022989"/>
    </source>
</evidence>
<keyword evidence="17" id="KW-1185">Reference proteome</keyword>
<evidence type="ECO:0000256" key="13">
    <source>
        <dbReference type="SAM" id="SignalP"/>
    </source>
</evidence>
<dbReference type="InterPro" id="IPR055414">
    <property type="entry name" value="LRR_R13L4/SHOC2-like"/>
</dbReference>
<protein>
    <recommendedName>
        <fullName evidence="18">Leucine-rich repeat-containing N-terminal plant-type domain-containing protein</fullName>
    </recommendedName>
</protein>
<dbReference type="FunFam" id="3.80.10.10:FF:000095">
    <property type="entry name" value="LRR receptor-like serine/threonine-protein kinase GSO1"/>
    <property type="match status" value="1"/>
</dbReference>
<dbReference type="AlphaFoldDB" id="A0AAQ3RMN5"/>
<evidence type="ECO:0000256" key="1">
    <source>
        <dbReference type="ARBA" id="ARBA00004251"/>
    </source>
</evidence>
<dbReference type="PRINTS" id="PR00019">
    <property type="entry name" value="LEURICHRPT"/>
</dbReference>
<feature type="domain" description="Leucine-rich repeat-containing N-terminal plant-type" evidence="14">
    <location>
        <begin position="32"/>
        <end position="67"/>
    </location>
</feature>
<evidence type="ECO:0000256" key="3">
    <source>
        <dbReference type="ARBA" id="ARBA00022475"/>
    </source>
</evidence>
<feature type="chain" id="PRO_5042962979" description="Leucine-rich repeat-containing N-terminal plant-type domain-containing protein" evidence="13">
    <location>
        <begin position="23"/>
        <end position="1092"/>
    </location>
</feature>
<keyword evidence="8 12" id="KW-1133">Transmembrane helix</keyword>
<keyword evidence="7" id="KW-0677">Repeat</keyword>
<evidence type="ECO:0000256" key="4">
    <source>
        <dbReference type="ARBA" id="ARBA00022614"/>
    </source>
</evidence>
<keyword evidence="6 13" id="KW-0732">Signal</keyword>
<evidence type="ECO:0000256" key="5">
    <source>
        <dbReference type="ARBA" id="ARBA00022692"/>
    </source>
</evidence>
<evidence type="ECO:0000256" key="12">
    <source>
        <dbReference type="SAM" id="Phobius"/>
    </source>
</evidence>
<dbReference type="InterPro" id="IPR032675">
    <property type="entry name" value="LRR_dom_sf"/>
</dbReference>
<evidence type="ECO:0000256" key="9">
    <source>
        <dbReference type="ARBA" id="ARBA00023136"/>
    </source>
</evidence>
<dbReference type="Pfam" id="PF13855">
    <property type="entry name" value="LRR_8"/>
    <property type="match status" value="3"/>
</dbReference>
<evidence type="ECO:0000256" key="10">
    <source>
        <dbReference type="ARBA" id="ARBA00023170"/>
    </source>
</evidence>
<keyword evidence="4" id="KW-0433">Leucine-rich repeat</keyword>
<feature type="transmembrane region" description="Helical" evidence="12">
    <location>
        <begin position="933"/>
        <end position="956"/>
    </location>
</feature>
<dbReference type="SMART" id="SM00365">
    <property type="entry name" value="LRR_SD22"/>
    <property type="match status" value="8"/>
</dbReference>
<keyword evidence="3" id="KW-1003">Cell membrane</keyword>
<dbReference type="Proteomes" id="UP001374535">
    <property type="component" value="Chromosome 9"/>
</dbReference>
<keyword evidence="11" id="KW-0325">Glycoprotein</keyword>
<feature type="domain" description="Disease resistance R13L4/SHOC-2-like LRR" evidence="15">
    <location>
        <begin position="201"/>
        <end position="420"/>
    </location>
</feature>
<dbReference type="PANTHER" id="PTHR48063">
    <property type="entry name" value="LRR RECEPTOR-LIKE KINASE"/>
    <property type="match status" value="1"/>
</dbReference>
<reference evidence="16 17" key="1">
    <citation type="journal article" date="2023" name="Life. Sci Alliance">
        <title>Evolutionary insights into 3D genome organization and epigenetic landscape of Vigna mungo.</title>
        <authorList>
            <person name="Junaid A."/>
            <person name="Singh B."/>
            <person name="Bhatia S."/>
        </authorList>
    </citation>
    <scope>NUCLEOTIDE SEQUENCE [LARGE SCALE GENOMIC DNA]</scope>
    <source>
        <strain evidence="16">Urdbean</strain>
    </source>
</reference>